<dbReference type="Pfam" id="PF12827">
    <property type="entry name" value="Peroxin-22"/>
    <property type="match status" value="1"/>
</dbReference>
<gene>
    <name evidence="11" type="primary">TDEL0H04380</name>
    <name evidence="11" type="ORF">TDEL_0H04380</name>
</gene>
<comment type="function">
    <text evidence="1">Involved in peroxisome biogenesis.</text>
</comment>
<protein>
    <recommendedName>
        <fullName evidence="4">Peroxisome assembly protein 22</fullName>
    </recommendedName>
</protein>
<keyword evidence="6 10" id="KW-0812">Transmembrane</keyword>
<dbReference type="InterPro" id="IPR024359">
    <property type="entry name" value="Peroxin-22"/>
</dbReference>
<feature type="transmembrane region" description="Helical" evidence="10">
    <location>
        <begin position="12"/>
        <end position="33"/>
    </location>
</feature>
<evidence type="ECO:0000256" key="8">
    <source>
        <dbReference type="ARBA" id="ARBA00023136"/>
    </source>
</evidence>
<dbReference type="RefSeq" id="XP_003683508.1">
    <property type="nucleotide sequence ID" value="XM_003683460.1"/>
</dbReference>
<keyword evidence="12" id="KW-1185">Reference proteome</keyword>
<dbReference type="AlphaFoldDB" id="G9A0A3"/>
<evidence type="ECO:0000256" key="3">
    <source>
        <dbReference type="ARBA" id="ARBA00009642"/>
    </source>
</evidence>
<keyword evidence="9" id="KW-0576">Peroxisome</keyword>
<dbReference type="KEGG" id="tdl:TDEL_0H04380"/>
<reference evidence="11 12" key="1">
    <citation type="journal article" date="2011" name="Proc. Natl. Acad. Sci. U.S.A.">
        <title>Evolutionary erosion of yeast sex chromosomes by mating-type switching accidents.</title>
        <authorList>
            <person name="Gordon J.L."/>
            <person name="Armisen D."/>
            <person name="Proux-Wera E."/>
            <person name="Oheigeartaigh S.S."/>
            <person name="Byrne K.P."/>
            <person name="Wolfe K.H."/>
        </authorList>
    </citation>
    <scope>NUCLEOTIDE SEQUENCE [LARGE SCALE GENOMIC DNA]</scope>
    <source>
        <strain evidence="12">ATCC 10662 / CBS 1146 / NBRC 0425 / NCYC 2629 / NRRL Y-866</strain>
    </source>
</reference>
<keyword evidence="7 10" id="KW-1133">Transmembrane helix</keyword>
<dbReference type="HOGENOM" id="CLU_121063_0_0_1"/>
<sequence>MRQTRKSQVGRWIAIVGTVSAIAIAAGAAIHYLSGPPVSDNKDSSKRKSRCVVITDSVAASKEFNWDDFLTRDIVLLVAPGIHFSQESFKVIHCDTMVGLWSCVRHLKKDQLLLEQSEINESIPVDIPRYTKEILNISCLQDD</sequence>
<organism evidence="11 12">
    <name type="scientific">Torulaspora delbrueckii</name>
    <name type="common">Yeast</name>
    <name type="synonym">Candida colliculosa</name>
    <dbReference type="NCBI Taxonomy" id="4950"/>
    <lineage>
        <taxon>Eukaryota</taxon>
        <taxon>Fungi</taxon>
        <taxon>Dikarya</taxon>
        <taxon>Ascomycota</taxon>
        <taxon>Saccharomycotina</taxon>
        <taxon>Saccharomycetes</taxon>
        <taxon>Saccharomycetales</taxon>
        <taxon>Saccharomycetaceae</taxon>
        <taxon>Torulaspora</taxon>
    </lineage>
</organism>
<keyword evidence="5" id="KW-0962">Peroxisome biogenesis</keyword>
<dbReference type="GO" id="GO:0007031">
    <property type="term" value="P:peroxisome organization"/>
    <property type="evidence" value="ECO:0007669"/>
    <property type="project" value="UniProtKB-KW"/>
</dbReference>
<evidence type="ECO:0000256" key="9">
    <source>
        <dbReference type="ARBA" id="ARBA00023140"/>
    </source>
</evidence>
<evidence type="ECO:0000256" key="6">
    <source>
        <dbReference type="ARBA" id="ARBA00022692"/>
    </source>
</evidence>
<dbReference type="eggNOG" id="ENOG502S5ME">
    <property type="taxonomic scope" value="Eukaryota"/>
</dbReference>
<evidence type="ECO:0000256" key="4">
    <source>
        <dbReference type="ARBA" id="ARBA00018967"/>
    </source>
</evidence>
<accession>G9A0A3</accession>
<keyword evidence="8 10" id="KW-0472">Membrane</keyword>
<dbReference type="GO" id="GO:0005778">
    <property type="term" value="C:peroxisomal membrane"/>
    <property type="evidence" value="ECO:0007669"/>
    <property type="project" value="UniProtKB-SubCell"/>
</dbReference>
<comment type="subcellular location">
    <subcellularLocation>
        <location evidence="2">Peroxisome membrane</location>
        <topology evidence="2">Single-pass membrane protein</topology>
    </subcellularLocation>
</comment>
<evidence type="ECO:0000256" key="5">
    <source>
        <dbReference type="ARBA" id="ARBA00022593"/>
    </source>
</evidence>
<evidence type="ECO:0000256" key="2">
    <source>
        <dbReference type="ARBA" id="ARBA00004549"/>
    </source>
</evidence>
<name>G9A0A3_TORDE</name>
<dbReference type="Proteomes" id="UP000005627">
    <property type="component" value="Chromosome 8"/>
</dbReference>
<comment type="similarity">
    <text evidence="3">Belongs to the peroxin-22 family.</text>
</comment>
<evidence type="ECO:0000256" key="10">
    <source>
        <dbReference type="SAM" id="Phobius"/>
    </source>
</evidence>
<dbReference type="Gene3D" id="3.40.50.11730">
    <property type="entry name" value="Peroxisome assembly protein 22"/>
    <property type="match status" value="1"/>
</dbReference>
<evidence type="ECO:0000313" key="11">
    <source>
        <dbReference type="EMBL" id="CCE94297.1"/>
    </source>
</evidence>
<evidence type="ECO:0000256" key="7">
    <source>
        <dbReference type="ARBA" id="ARBA00022989"/>
    </source>
</evidence>
<evidence type="ECO:0000256" key="1">
    <source>
        <dbReference type="ARBA" id="ARBA00003659"/>
    </source>
</evidence>
<evidence type="ECO:0000313" key="12">
    <source>
        <dbReference type="Proteomes" id="UP000005627"/>
    </source>
</evidence>
<dbReference type="GeneID" id="11501698"/>
<dbReference type="InParanoid" id="G9A0A3"/>
<proteinExistence type="inferred from homology"/>
<dbReference type="OrthoDB" id="4036401at2759"/>
<dbReference type="FunCoup" id="G9A0A3">
    <property type="interactions" value="30"/>
</dbReference>
<dbReference type="InterPro" id="IPR038613">
    <property type="entry name" value="Peroxin-22_C_sf"/>
</dbReference>
<dbReference type="EMBL" id="HE616749">
    <property type="protein sequence ID" value="CCE94297.1"/>
    <property type="molecule type" value="Genomic_DNA"/>
</dbReference>